<proteinExistence type="predicted"/>
<gene>
    <name evidence="1" type="ORF">GCM10012285_28220</name>
</gene>
<dbReference type="GeneID" id="301548586"/>
<dbReference type="EMBL" id="BMND01000009">
    <property type="protein sequence ID" value="GGN45002.1"/>
    <property type="molecule type" value="Genomic_DNA"/>
</dbReference>
<reference evidence="2" key="1">
    <citation type="journal article" date="2019" name="Int. J. Syst. Evol. Microbiol.">
        <title>The Global Catalogue of Microorganisms (GCM) 10K type strain sequencing project: providing services to taxonomists for standard genome sequencing and annotation.</title>
        <authorList>
            <consortium name="The Broad Institute Genomics Platform"/>
            <consortium name="The Broad Institute Genome Sequencing Center for Infectious Disease"/>
            <person name="Wu L."/>
            <person name="Ma J."/>
        </authorList>
    </citation>
    <scope>NUCLEOTIDE SEQUENCE [LARGE SCALE GENOMIC DNA]</scope>
    <source>
        <strain evidence="2">CGMCC 4.7323</strain>
    </source>
</reference>
<evidence type="ECO:0000313" key="1">
    <source>
        <dbReference type="EMBL" id="GGN45002.1"/>
    </source>
</evidence>
<evidence type="ECO:0000313" key="2">
    <source>
        <dbReference type="Proteomes" id="UP000600080"/>
    </source>
</evidence>
<dbReference type="RefSeq" id="WP_189097973.1">
    <property type="nucleotide sequence ID" value="NZ_BMND01000009.1"/>
</dbReference>
<comment type="caution">
    <text evidence="1">The sequence shown here is derived from an EMBL/GenBank/DDBJ whole genome shotgun (WGS) entry which is preliminary data.</text>
</comment>
<name>A0ABQ2JGV2_9ACTN</name>
<sequence length="60" mass="6157">MTAVAVEISPGLPLPDGLPYVTRPIEAAAPPVTVITPVADLDTVMDSIKCSCNAGDDNPH</sequence>
<accession>A0ABQ2JGV2</accession>
<keyword evidence="2" id="KW-1185">Reference proteome</keyword>
<dbReference type="Proteomes" id="UP000600080">
    <property type="component" value="Unassembled WGS sequence"/>
</dbReference>
<protein>
    <submittedName>
        <fullName evidence="1">Uncharacterized protein</fullName>
    </submittedName>
</protein>
<organism evidence="1 2">
    <name type="scientific">Streptomyces kronopolitis</name>
    <dbReference type="NCBI Taxonomy" id="1612435"/>
    <lineage>
        <taxon>Bacteria</taxon>
        <taxon>Bacillati</taxon>
        <taxon>Actinomycetota</taxon>
        <taxon>Actinomycetes</taxon>
        <taxon>Kitasatosporales</taxon>
        <taxon>Streptomycetaceae</taxon>
        <taxon>Streptomyces</taxon>
    </lineage>
</organism>